<accession>A0A918JUE9</accession>
<evidence type="ECO:0000313" key="1">
    <source>
        <dbReference type="EMBL" id="GGX12063.1"/>
    </source>
</evidence>
<sequence>MKRLNILQVFIAVFTLSMVTISCSHEKEDVIEQEDNRALTKANEENADFIFNSINKIKYETTKNNKGIELNQETLDYYTKLLDLPKESVNLEMAEEIVKKVKLVMDNGIEEVLKGSDFSKYTTQKIEVLFSGGLINGIEEEKEFNLISAEEQKLLLTLNSIMIKSSEDILVQNKRRGDCLLQGRPAPCAAVGAIAGAVLGFTICNWPCAVGGAIIGGIFGGLSDSK</sequence>
<proteinExistence type="predicted"/>
<dbReference type="EMBL" id="BMWS01000006">
    <property type="protein sequence ID" value="GGX12063.1"/>
    <property type="molecule type" value="Genomic_DNA"/>
</dbReference>
<evidence type="ECO:0008006" key="3">
    <source>
        <dbReference type="Google" id="ProtNLM"/>
    </source>
</evidence>
<organism evidence="1 2">
    <name type="scientific">Aquimarina muelleri</name>
    <dbReference type="NCBI Taxonomy" id="279356"/>
    <lineage>
        <taxon>Bacteria</taxon>
        <taxon>Pseudomonadati</taxon>
        <taxon>Bacteroidota</taxon>
        <taxon>Flavobacteriia</taxon>
        <taxon>Flavobacteriales</taxon>
        <taxon>Flavobacteriaceae</taxon>
        <taxon>Aquimarina</taxon>
    </lineage>
</organism>
<protein>
    <recommendedName>
        <fullName evidence="3">Glycine zipper domain-containing protein</fullName>
    </recommendedName>
</protein>
<dbReference type="RefSeq" id="WP_027411631.1">
    <property type="nucleotide sequence ID" value="NZ_BMWS01000006.1"/>
</dbReference>
<name>A0A918JUE9_9FLAO</name>
<keyword evidence="2" id="KW-1185">Reference proteome</keyword>
<gene>
    <name evidence="1" type="ORF">GCM10007384_12250</name>
</gene>
<comment type="caution">
    <text evidence="1">The sequence shown here is derived from an EMBL/GenBank/DDBJ whole genome shotgun (WGS) entry which is preliminary data.</text>
</comment>
<dbReference type="Proteomes" id="UP000601108">
    <property type="component" value="Unassembled WGS sequence"/>
</dbReference>
<reference evidence="1 2" key="1">
    <citation type="journal article" date="2014" name="Int. J. Syst. Evol. Microbiol.">
        <title>Complete genome sequence of Corynebacterium casei LMG S-19264T (=DSM 44701T), isolated from a smear-ripened cheese.</title>
        <authorList>
            <consortium name="US DOE Joint Genome Institute (JGI-PGF)"/>
            <person name="Walter F."/>
            <person name="Albersmeier A."/>
            <person name="Kalinowski J."/>
            <person name="Ruckert C."/>
        </authorList>
    </citation>
    <scope>NUCLEOTIDE SEQUENCE [LARGE SCALE GENOMIC DNA]</scope>
    <source>
        <strain evidence="1 2">KCTC 12285</strain>
    </source>
</reference>
<evidence type="ECO:0000313" key="2">
    <source>
        <dbReference type="Proteomes" id="UP000601108"/>
    </source>
</evidence>
<dbReference type="PROSITE" id="PS51257">
    <property type="entry name" value="PROKAR_LIPOPROTEIN"/>
    <property type="match status" value="1"/>
</dbReference>
<dbReference type="AlphaFoldDB" id="A0A918JUE9"/>